<keyword evidence="2" id="KW-0449">Lipoprotein</keyword>
<dbReference type="RefSeq" id="WP_191724679.1">
    <property type="nucleotide sequence ID" value="NZ_JACSQK010000011.1"/>
</dbReference>
<evidence type="ECO:0000313" key="2">
    <source>
        <dbReference type="EMBL" id="MBD7962263.1"/>
    </source>
</evidence>
<evidence type="ECO:0000313" key="3">
    <source>
        <dbReference type="Proteomes" id="UP000634919"/>
    </source>
</evidence>
<accession>A0ABR8SFT8</accession>
<sequence length="214" mass="22273">MRRINLLLIAGAVFALAGCATIDQAGSSLSCMLARATGKACGGQDGTVSSGQQAGRFEQLQSAFEEEIQGARAAQERAVQAMLGLSPKLRATAGDVQLLSVEITDSSTQQKRSMRTLDSVTIDMPLGGKGRDAYTRAMDEIKGLANTLADNRGSASIVVQQAAADVKARRVNTASGETKSPGGQPIKVEKQVAQGLPAGVERYTVKAGPIRGNL</sequence>
<proteinExistence type="predicted"/>
<organism evidence="2 3">
    <name type="scientific">Comamonas avium</name>
    <dbReference type="NCBI Taxonomy" id="2762231"/>
    <lineage>
        <taxon>Bacteria</taxon>
        <taxon>Pseudomonadati</taxon>
        <taxon>Pseudomonadota</taxon>
        <taxon>Betaproteobacteria</taxon>
        <taxon>Burkholderiales</taxon>
        <taxon>Comamonadaceae</taxon>
        <taxon>Comamonas</taxon>
    </lineage>
</organism>
<comment type="caution">
    <text evidence="2">The sequence shown here is derived from an EMBL/GenBank/DDBJ whole genome shotgun (WGS) entry which is preliminary data.</text>
</comment>
<gene>
    <name evidence="2" type="ORF">H9646_17470</name>
</gene>
<keyword evidence="1" id="KW-0732">Signal</keyword>
<feature type="chain" id="PRO_5045637429" evidence="1">
    <location>
        <begin position="26"/>
        <end position="214"/>
    </location>
</feature>
<protein>
    <submittedName>
        <fullName evidence="2">Lipoprotein</fullName>
    </submittedName>
</protein>
<feature type="signal peptide" evidence="1">
    <location>
        <begin position="1"/>
        <end position="25"/>
    </location>
</feature>
<evidence type="ECO:0000256" key="1">
    <source>
        <dbReference type="SAM" id="SignalP"/>
    </source>
</evidence>
<dbReference type="Proteomes" id="UP000634919">
    <property type="component" value="Unassembled WGS sequence"/>
</dbReference>
<name>A0ABR8SFT8_9BURK</name>
<keyword evidence="3" id="KW-1185">Reference proteome</keyword>
<reference evidence="2 3" key="1">
    <citation type="submission" date="2020-08" db="EMBL/GenBank/DDBJ databases">
        <title>A Genomic Blueprint of the Chicken Gut Microbiome.</title>
        <authorList>
            <person name="Gilroy R."/>
            <person name="Ravi A."/>
            <person name="Getino M."/>
            <person name="Pursley I."/>
            <person name="Horton D.L."/>
            <person name="Alikhan N.-F."/>
            <person name="Baker D."/>
            <person name="Gharbi K."/>
            <person name="Hall N."/>
            <person name="Watson M."/>
            <person name="Adriaenssens E.M."/>
            <person name="Foster-Nyarko E."/>
            <person name="Jarju S."/>
            <person name="Secka A."/>
            <person name="Antonio M."/>
            <person name="Oren A."/>
            <person name="Chaudhuri R."/>
            <person name="La Ragione R.M."/>
            <person name="Hildebrand F."/>
            <person name="Pallen M.J."/>
        </authorList>
    </citation>
    <scope>NUCLEOTIDE SEQUENCE [LARGE SCALE GENOMIC DNA]</scope>
    <source>
        <strain evidence="2 3">Sa2CVA6</strain>
    </source>
</reference>
<dbReference type="PROSITE" id="PS51257">
    <property type="entry name" value="PROKAR_LIPOPROTEIN"/>
    <property type="match status" value="1"/>
</dbReference>
<dbReference type="EMBL" id="JACSQK010000011">
    <property type="protein sequence ID" value="MBD7962263.1"/>
    <property type="molecule type" value="Genomic_DNA"/>
</dbReference>